<dbReference type="PANTHER" id="PTHR11102:SF160">
    <property type="entry name" value="ERAD-ASSOCIATED E3 UBIQUITIN-PROTEIN LIGASE COMPONENT HRD3"/>
    <property type="match status" value="1"/>
</dbReference>
<dbReference type="EMBL" id="WXWW01000261">
    <property type="protein sequence ID" value="NAW67160.1"/>
    <property type="molecule type" value="Genomic_DNA"/>
</dbReference>
<gene>
    <name evidence="1" type="ORF">CAG72_18355</name>
</gene>
<dbReference type="AlphaFoldDB" id="A0A7X5AVP8"/>
<evidence type="ECO:0000313" key="1">
    <source>
        <dbReference type="EMBL" id="NAW67160.1"/>
    </source>
</evidence>
<sequence>MRKTYDRWKKALTISVITAVMVGCVSTHDDAINALNNGDKAEAIEIWTSLAKKGDAQAMYQLGSAGVLDSQQAELWVKKAADSGLPQAQSDYGKLLFMGGKYEAGLEYLSQAKKSGNKEASDFILLYESQIPYLLKAEKGNSQAMLQLGWIHRKNNDFITAFNWFKKSADKGNTDAHFYLGYAYDVGQGTTLDDVKAINHYKVAAEKGGDPTAMFNLGILYRDGEGTVIDKVTAFKWFEKSASTGHINAISELGNAYLYGQGTEKNYSKAFALLSKAAPENPYAAANLGDMYHDGVGVEQSYATSFKWYLSAAQKGNSRAQYSLGNQYYFGRGIGKNYEQALNWYIKAAEQGNVQAQFSLGLMYDGGLGTQINNKQSFYWYSQAAKQGHAAAQNNLAVKYARGEGTEENQQLANEWYRKSANQNDEVAQNNLGNIYEYGRSENISYTTAAYWYARAAQNNYKPANENLQRVLKKLSKRRVNVSDTQILQDKDFESARLQLLKQSEQVYELSEGQGWTEVYYPKNNTIGYIYSAYLR</sequence>
<dbReference type="InterPro" id="IPR050767">
    <property type="entry name" value="Sel1_AlgK"/>
</dbReference>
<comment type="caution">
    <text evidence="1">The sequence shown here is derived from an EMBL/GenBank/DDBJ whole genome shotgun (WGS) entry which is preliminary data.</text>
</comment>
<dbReference type="InterPro" id="IPR011990">
    <property type="entry name" value="TPR-like_helical_dom_sf"/>
</dbReference>
<accession>A0A7X5AVP8</accession>
<evidence type="ECO:0008006" key="3">
    <source>
        <dbReference type="Google" id="ProtNLM"/>
    </source>
</evidence>
<dbReference type="Gene3D" id="1.25.40.10">
    <property type="entry name" value="Tetratricopeptide repeat domain"/>
    <property type="match status" value="3"/>
</dbReference>
<name>A0A7X5AVP8_9GAMM</name>
<dbReference type="Pfam" id="PF08238">
    <property type="entry name" value="Sel1"/>
    <property type="match status" value="11"/>
</dbReference>
<dbReference type="PROSITE" id="PS51257">
    <property type="entry name" value="PROKAR_LIPOPROTEIN"/>
    <property type="match status" value="1"/>
</dbReference>
<proteinExistence type="predicted"/>
<reference evidence="1 2" key="1">
    <citation type="submission" date="2017-05" db="EMBL/GenBank/DDBJ databases">
        <title>High clonality and local adaptation shapes Vibrionaceae linages within an endangered oasis.</title>
        <authorList>
            <person name="Vazquez-Rosas-Landa M."/>
        </authorList>
    </citation>
    <scope>NUCLEOTIDE SEQUENCE [LARGE SCALE GENOMIC DNA]</scope>
    <source>
        <strain evidence="1 2">P46_P4S1P180</strain>
    </source>
</reference>
<protein>
    <recommendedName>
        <fullName evidence="3">SH3b domain-containing protein</fullName>
    </recommendedName>
</protein>
<dbReference type="Proteomes" id="UP000465712">
    <property type="component" value="Unassembled WGS sequence"/>
</dbReference>
<dbReference type="SMART" id="SM00671">
    <property type="entry name" value="SEL1"/>
    <property type="match status" value="11"/>
</dbReference>
<dbReference type="InterPro" id="IPR006597">
    <property type="entry name" value="Sel1-like"/>
</dbReference>
<organism evidence="1 2">
    <name type="scientific">Photobacterium halotolerans</name>
    <dbReference type="NCBI Taxonomy" id="265726"/>
    <lineage>
        <taxon>Bacteria</taxon>
        <taxon>Pseudomonadati</taxon>
        <taxon>Pseudomonadota</taxon>
        <taxon>Gammaproteobacteria</taxon>
        <taxon>Vibrionales</taxon>
        <taxon>Vibrionaceae</taxon>
        <taxon>Photobacterium</taxon>
    </lineage>
</organism>
<dbReference type="SUPFAM" id="SSF81901">
    <property type="entry name" value="HCP-like"/>
    <property type="match status" value="3"/>
</dbReference>
<dbReference type="PANTHER" id="PTHR11102">
    <property type="entry name" value="SEL-1-LIKE PROTEIN"/>
    <property type="match status" value="1"/>
</dbReference>
<evidence type="ECO:0000313" key="2">
    <source>
        <dbReference type="Proteomes" id="UP000465712"/>
    </source>
</evidence>